<feature type="signal peptide" evidence="2">
    <location>
        <begin position="1"/>
        <end position="17"/>
    </location>
</feature>
<sequence length="242" mass="25369">MRYATLLLATFAGAALALNGIVAPSTVAAGSEFNVTFENANDDNYRVYLAASLSGSNGPSCYLINSTTLTTTLNLTIPPVVGPSAGYYSVAISDLTTAQGATYSNLFNLTRANGTYTSYENQLHGSPFWSAKDLPCESYKCARECAMKYYPEDLKETDSYEKMRDCIVHCDGVTPAANQTMPAQAASTSTEEEEEDASSTSTSEETSSTESGAAETSSGAANRQVYAAGAAAAGFGALAFLL</sequence>
<organism evidence="3 4">
    <name type="scientific">Pseudocercospora musae</name>
    <dbReference type="NCBI Taxonomy" id="113226"/>
    <lineage>
        <taxon>Eukaryota</taxon>
        <taxon>Fungi</taxon>
        <taxon>Dikarya</taxon>
        <taxon>Ascomycota</taxon>
        <taxon>Pezizomycotina</taxon>
        <taxon>Dothideomycetes</taxon>
        <taxon>Dothideomycetidae</taxon>
        <taxon>Mycosphaerellales</taxon>
        <taxon>Mycosphaerellaceae</taxon>
        <taxon>Pseudocercospora</taxon>
    </lineage>
</organism>
<reference evidence="3 4" key="1">
    <citation type="submission" date="2015-07" db="EMBL/GenBank/DDBJ databases">
        <title>Comparative genomics of the Sigatoka disease complex on banana suggests a link between parallel evolutionary changes in Pseudocercospora fijiensis and Pseudocercospora eumusae and increased virulence on the banana host.</title>
        <authorList>
            <person name="Chang T.-C."/>
            <person name="Salvucci A."/>
            <person name="Crous P.W."/>
            <person name="Stergiopoulos I."/>
        </authorList>
    </citation>
    <scope>NUCLEOTIDE SEQUENCE [LARGE SCALE GENOMIC DNA]</scope>
    <source>
        <strain evidence="3 4">CBS 116634</strain>
    </source>
</reference>
<evidence type="ECO:0000256" key="1">
    <source>
        <dbReference type="SAM" id="MobiDB-lite"/>
    </source>
</evidence>
<dbReference type="AlphaFoldDB" id="A0A139I9H6"/>
<protein>
    <submittedName>
        <fullName evidence="3">Uncharacterized protein</fullName>
    </submittedName>
</protein>
<gene>
    <name evidence="3" type="ORF">AC579_9877</name>
</gene>
<feature type="chain" id="PRO_5007297251" evidence="2">
    <location>
        <begin position="18"/>
        <end position="242"/>
    </location>
</feature>
<name>A0A139I9H6_9PEZI</name>
<evidence type="ECO:0000313" key="4">
    <source>
        <dbReference type="Proteomes" id="UP000073492"/>
    </source>
</evidence>
<dbReference type="EMBL" id="LFZO01000201">
    <property type="protein sequence ID" value="KXT11411.1"/>
    <property type="molecule type" value="Genomic_DNA"/>
</dbReference>
<accession>A0A139I9H6</accession>
<evidence type="ECO:0000313" key="3">
    <source>
        <dbReference type="EMBL" id="KXT11411.1"/>
    </source>
</evidence>
<keyword evidence="4" id="KW-1185">Reference proteome</keyword>
<dbReference type="OrthoDB" id="5076485at2759"/>
<evidence type="ECO:0000256" key="2">
    <source>
        <dbReference type="SAM" id="SignalP"/>
    </source>
</evidence>
<proteinExistence type="predicted"/>
<feature type="compositionally biased region" description="Low complexity" evidence="1">
    <location>
        <begin position="198"/>
        <end position="219"/>
    </location>
</feature>
<keyword evidence="2" id="KW-0732">Signal</keyword>
<dbReference type="Proteomes" id="UP000073492">
    <property type="component" value="Unassembled WGS sequence"/>
</dbReference>
<comment type="caution">
    <text evidence="3">The sequence shown here is derived from an EMBL/GenBank/DDBJ whole genome shotgun (WGS) entry which is preliminary data.</text>
</comment>
<feature type="region of interest" description="Disordered" evidence="1">
    <location>
        <begin position="178"/>
        <end position="219"/>
    </location>
</feature>